<accession>A0ACA9M4N2</accession>
<evidence type="ECO:0000313" key="2">
    <source>
        <dbReference type="Proteomes" id="UP000789525"/>
    </source>
</evidence>
<proteinExistence type="predicted"/>
<dbReference type="EMBL" id="CAJVPT010009459">
    <property type="protein sequence ID" value="CAG8561893.1"/>
    <property type="molecule type" value="Genomic_DNA"/>
</dbReference>
<dbReference type="Proteomes" id="UP000789525">
    <property type="component" value="Unassembled WGS sequence"/>
</dbReference>
<gene>
    <name evidence="1" type="ORF">ACOLOM_LOCUS5268</name>
</gene>
<name>A0ACA9M4N2_9GLOM</name>
<organism evidence="1 2">
    <name type="scientific">Acaulospora colombiana</name>
    <dbReference type="NCBI Taxonomy" id="27376"/>
    <lineage>
        <taxon>Eukaryota</taxon>
        <taxon>Fungi</taxon>
        <taxon>Fungi incertae sedis</taxon>
        <taxon>Mucoromycota</taxon>
        <taxon>Glomeromycotina</taxon>
        <taxon>Glomeromycetes</taxon>
        <taxon>Diversisporales</taxon>
        <taxon>Acaulosporaceae</taxon>
        <taxon>Acaulospora</taxon>
    </lineage>
</organism>
<sequence>MSFLLAYYRSQPTNYARPLTKHSDLAQNYYFNRDTRRNYPRLAVYTQEDVALLIAASHLKSITSGEQGSSESTQIVTIPENITLTEAIAFVPPLYSAEKLPPTPHFHPTYNWKKSDDADALPADVKITITLITILALLVPCGYIMKLLIMLTSSLYHTDNNTTSVNNPSNLTTPIDESILTTIVTPTTWSSFNLPFCTALSPSDIVLHSDIVYSTFPLLVIKLFPSITDTEFWFRVMCNRLMQHLHLGLFFLGSISNIYTAYITVDELFGIFMGEIRRETRKTTLAVVCAIVMCFWFHYTLTAFSVPSTREFLQDLPVWFLRWITISLAIFDFGLRRVFFRMNRFSEEDIEIISVQKMDFNDDC</sequence>
<keyword evidence="2" id="KW-1185">Reference proteome</keyword>
<protein>
    <submittedName>
        <fullName evidence="1">9159_t:CDS:1</fullName>
    </submittedName>
</protein>
<evidence type="ECO:0000313" key="1">
    <source>
        <dbReference type="EMBL" id="CAG8561893.1"/>
    </source>
</evidence>
<comment type="caution">
    <text evidence="1">The sequence shown here is derived from an EMBL/GenBank/DDBJ whole genome shotgun (WGS) entry which is preliminary data.</text>
</comment>
<reference evidence="1" key="1">
    <citation type="submission" date="2021-06" db="EMBL/GenBank/DDBJ databases">
        <authorList>
            <person name="Kallberg Y."/>
            <person name="Tangrot J."/>
            <person name="Rosling A."/>
        </authorList>
    </citation>
    <scope>NUCLEOTIDE SEQUENCE</scope>
    <source>
        <strain evidence="1">CL356</strain>
    </source>
</reference>